<protein>
    <submittedName>
        <fullName evidence="1">Uncharacterized protein</fullName>
    </submittedName>
</protein>
<evidence type="ECO:0000313" key="2">
    <source>
        <dbReference type="Proteomes" id="UP000198788"/>
    </source>
</evidence>
<organism evidence="1 2">
    <name type="scientific">Brevundimonas viscosa</name>
    <dbReference type="NCBI Taxonomy" id="871741"/>
    <lineage>
        <taxon>Bacteria</taxon>
        <taxon>Pseudomonadati</taxon>
        <taxon>Pseudomonadota</taxon>
        <taxon>Alphaproteobacteria</taxon>
        <taxon>Caulobacterales</taxon>
        <taxon>Caulobacteraceae</taxon>
        <taxon>Brevundimonas</taxon>
    </lineage>
</organism>
<proteinExistence type="predicted"/>
<dbReference type="Proteomes" id="UP000198788">
    <property type="component" value="Unassembled WGS sequence"/>
</dbReference>
<sequence length="59" mass="6087">MRQGPRSGPRALLQAILSGEDKRATPGGTGDTGVTADMAHAGQAGLTMARTRSPRRARA</sequence>
<dbReference type="AlphaFoldDB" id="A0A1I6P738"/>
<gene>
    <name evidence="1" type="ORF">SAMN05192570_0893</name>
</gene>
<keyword evidence="2" id="KW-1185">Reference proteome</keyword>
<evidence type="ECO:0000313" key="1">
    <source>
        <dbReference type="EMBL" id="SFS35986.1"/>
    </source>
</evidence>
<dbReference type="STRING" id="871741.SAMN05192570_0893"/>
<name>A0A1I6P738_9CAUL</name>
<dbReference type="EMBL" id="FOZV01000001">
    <property type="protein sequence ID" value="SFS35986.1"/>
    <property type="molecule type" value="Genomic_DNA"/>
</dbReference>
<reference evidence="2" key="1">
    <citation type="submission" date="2016-10" db="EMBL/GenBank/DDBJ databases">
        <authorList>
            <person name="Varghese N."/>
            <person name="Submissions S."/>
        </authorList>
    </citation>
    <scope>NUCLEOTIDE SEQUENCE [LARGE SCALE GENOMIC DNA]</scope>
    <source>
        <strain evidence="2">CGMCC 1.10683</strain>
    </source>
</reference>
<accession>A0A1I6P738</accession>